<evidence type="ECO:0000313" key="3">
    <source>
        <dbReference type="EnsemblPlants" id="AES67557"/>
    </source>
</evidence>
<feature type="transmembrane region" description="Helical" evidence="1">
    <location>
        <begin position="6"/>
        <end position="30"/>
    </location>
</feature>
<dbReference type="EnsemblPlants" id="AES67557">
    <property type="protein sequence ID" value="AES67557"/>
    <property type="gene ID" value="MTR_2g096140"/>
</dbReference>
<proteinExistence type="predicted"/>
<evidence type="ECO:0000313" key="2">
    <source>
        <dbReference type="EMBL" id="AES67557.2"/>
    </source>
</evidence>
<keyword evidence="1 2" id="KW-0812">Transmembrane</keyword>
<reference evidence="3" key="3">
    <citation type="submission" date="2015-04" db="UniProtKB">
        <authorList>
            <consortium name="EnsemblPlants"/>
        </authorList>
    </citation>
    <scope>IDENTIFICATION</scope>
    <source>
        <strain evidence="3">cv. Jemalong A17</strain>
    </source>
</reference>
<protein>
    <submittedName>
        <fullName evidence="2">Transmembrane protein, putative</fullName>
    </submittedName>
</protein>
<reference evidence="2 4" key="2">
    <citation type="journal article" date="2014" name="BMC Genomics">
        <title>An improved genome release (version Mt4.0) for the model legume Medicago truncatula.</title>
        <authorList>
            <person name="Tang H."/>
            <person name="Krishnakumar V."/>
            <person name="Bidwell S."/>
            <person name="Rosen B."/>
            <person name="Chan A."/>
            <person name="Zhou S."/>
            <person name="Gentzbittel L."/>
            <person name="Childs K.L."/>
            <person name="Yandell M."/>
            <person name="Gundlach H."/>
            <person name="Mayer K.F."/>
            <person name="Schwartz D.C."/>
            <person name="Town C.D."/>
        </authorList>
    </citation>
    <scope>GENOME REANNOTATION</scope>
    <source>
        <strain evidence="3 4">cv. Jemalong A17</strain>
    </source>
</reference>
<keyword evidence="1" id="KW-1133">Transmembrane helix</keyword>
<sequence length="207" mass="23238">MQASEIGLIAGVSVGVVSALVLARVCCVLCSKRKRLARQRQSKTWIPLSVNGAASHTMGSKYSNGTTISVDLNLQYRVPFAEVQESTNNFDDLFYTSVQEVPPSASGVFENDEMILVYEYMEKGTLKSHQYGSRLLSLSWPVIDPFLPKEMIEALHRFVKKDGVVETCLLNWKRKRLARQRQSKTWIPLSAAPGRVKGWQESGIEEE</sequence>
<evidence type="ECO:0000313" key="4">
    <source>
        <dbReference type="Proteomes" id="UP000002051"/>
    </source>
</evidence>
<dbReference type="EMBL" id="CM001218">
    <property type="protein sequence ID" value="AES67557.2"/>
    <property type="molecule type" value="Genomic_DNA"/>
</dbReference>
<evidence type="ECO:0000256" key="1">
    <source>
        <dbReference type="SAM" id="Phobius"/>
    </source>
</evidence>
<accession>A0A0C3V866</accession>
<dbReference type="AlphaFoldDB" id="G7IUA1"/>
<gene>
    <name evidence="2" type="ordered locus">MTR_2g096140</name>
</gene>
<accession>G7IUA1</accession>
<name>G7IUA1_MEDTR</name>
<organism evidence="2 4">
    <name type="scientific">Medicago truncatula</name>
    <name type="common">Barrel medic</name>
    <name type="synonym">Medicago tribuloides</name>
    <dbReference type="NCBI Taxonomy" id="3880"/>
    <lineage>
        <taxon>Eukaryota</taxon>
        <taxon>Viridiplantae</taxon>
        <taxon>Streptophyta</taxon>
        <taxon>Embryophyta</taxon>
        <taxon>Tracheophyta</taxon>
        <taxon>Spermatophyta</taxon>
        <taxon>Magnoliopsida</taxon>
        <taxon>eudicotyledons</taxon>
        <taxon>Gunneridae</taxon>
        <taxon>Pentapetalae</taxon>
        <taxon>rosids</taxon>
        <taxon>fabids</taxon>
        <taxon>Fabales</taxon>
        <taxon>Fabaceae</taxon>
        <taxon>Papilionoideae</taxon>
        <taxon>50 kb inversion clade</taxon>
        <taxon>NPAAA clade</taxon>
        <taxon>Hologalegina</taxon>
        <taxon>IRL clade</taxon>
        <taxon>Trifolieae</taxon>
        <taxon>Medicago</taxon>
    </lineage>
</organism>
<dbReference type="HOGENOM" id="CLU_1328100_0_0_1"/>
<reference evidence="2 4" key="1">
    <citation type="journal article" date="2011" name="Nature">
        <title>The Medicago genome provides insight into the evolution of rhizobial symbioses.</title>
        <authorList>
            <person name="Young N.D."/>
            <person name="Debelle F."/>
            <person name="Oldroyd G.E."/>
            <person name="Geurts R."/>
            <person name="Cannon S.B."/>
            <person name="Udvardi M.K."/>
            <person name="Benedito V.A."/>
            <person name="Mayer K.F."/>
            <person name="Gouzy J."/>
            <person name="Schoof H."/>
            <person name="Van de Peer Y."/>
            <person name="Proost S."/>
            <person name="Cook D.R."/>
            <person name="Meyers B.C."/>
            <person name="Spannagl M."/>
            <person name="Cheung F."/>
            <person name="De Mita S."/>
            <person name="Krishnakumar V."/>
            <person name="Gundlach H."/>
            <person name="Zhou S."/>
            <person name="Mudge J."/>
            <person name="Bharti A.K."/>
            <person name="Murray J.D."/>
            <person name="Naoumkina M.A."/>
            <person name="Rosen B."/>
            <person name="Silverstein K.A."/>
            <person name="Tang H."/>
            <person name="Rombauts S."/>
            <person name="Zhao P.X."/>
            <person name="Zhou P."/>
            <person name="Barbe V."/>
            <person name="Bardou P."/>
            <person name="Bechner M."/>
            <person name="Bellec A."/>
            <person name="Berger A."/>
            <person name="Berges H."/>
            <person name="Bidwell S."/>
            <person name="Bisseling T."/>
            <person name="Choisne N."/>
            <person name="Couloux A."/>
            <person name="Denny R."/>
            <person name="Deshpande S."/>
            <person name="Dai X."/>
            <person name="Doyle J.J."/>
            <person name="Dudez A.M."/>
            <person name="Farmer A.D."/>
            <person name="Fouteau S."/>
            <person name="Franken C."/>
            <person name="Gibelin C."/>
            <person name="Gish J."/>
            <person name="Goldstein S."/>
            <person name="Gonzalez A.J."/>
            <person name="Green P.J."/>
            <person name="Hallab A."/>
            <person name="Hartog M."/>
            <person name="Hua A."/>
            <person name="Humphray S.J."/>
            <person name="Jeong D.H."/>
            <person name="Jing Y."/>
            <person name="Jocker A."/>
            <person name="Kenton S.M."/>
            <person name="Kim D.J."/>
            <person name="Klee K."/>
            <person name="Lai H."/>
            <person name="Lang C."/>
            <person name="Lin S."/>
            <person name="Macmil S.L."/>
            <person name="Magdelenat G."/>
            <person name="Matthews L."/>
            <person name="McCorrison J."/>
            <person name="Monaghan E.L."/>
            <person name="Mun J.H."/>
            <person name="Najar F.Z."/>
            <person name="Nicholson C."/>
            <person name="Noirot C."/>
            <person name="O'Bleness M."/>
            <person name="Paule C.R."/>
            <person name="Poulain J."/>
            <person name="Prion F."/>
            <person name="Qin B."/>
            <person name="Qu C."/>
            <person name="Retzel E.F."/>
            <person name="Riddle C."/>
            <person name="Sallet E."/>
            <person name="Samain S."/>
            <person name="Samson N."/>
            <person name="Sanders I."/>
            <person name="Saurat O."/>
            <person name="Scarpelli C."/>
            <person name="Schiex T."/>
            <person name="Segurens B."/>
            <person name="Severin A.J."/>
            <person name="Sherrier D.J."/>
            <person name="Shi R."/>
            <person name="Sims S."/>
            <person name="Singer S.R."/>
            <person name="Sinharoy S."/>
            <person name="Sterck L."/>
            <person name="Viollet A."/>
            <person name="Wang B.B."/>
            <person name="Wang K."/>
            <person name="Wang M."/>
            <person name="Wang X."/>
            <person name="Warfsmann J."/>
            <person name="Weissenbach J."/>
            <person name="White D.D."/>
            <person name="White J.D."/>
            <person name="Wiley G.B."/>
            <person name="Wincker P."/>
            <person name="Xing Y."/>
            <person name="Yang L."/>
            <person name="Yao Z."/>
            <person name="Ying F."/>
            <person name="Zhai J."/>
            <person name="Zhou L."/>
            <person name="Zuber A."/>
            <person name="Denarie J."/>
            <person name="Dixon R.A."/>
            <person name="May G.D."/>
            <person name="Schwartz D.C."/>
            <person name="Rogers J."/>
            <person name="Quetier F."/>
            <person name="Town C.D."/>
            <person name="Roe B.A."/>
        </authorList>
    </citation>
    <scope>NUCLEOTIDE SEQUENCE [LARGE SCALE GENOMIC DNA]</scope>
    <source>
        <strain evidence="2">A17</strain>
        <strain evidence="3 4">cv. Jemalong A17</strain>
    </source>
</reference>
<dbReference type="Proteomes" id="UP000002051">
    <property type="component" value="Chromosome 2"/>
</dbReference>
<keyword evidence="4" id="KW-1185">Reference proteome</keyword>
<dbReference type="STRING" id="3880.G7IUA1"/>
<keyword evidence="1" id="KW-0472">Membrane</keyword>